<dbReference type="AlphaFoldDB" id="A0A5B8RER6"/>
<protein>
    <submittedName>
        <fullName evidence="1">Uncharacterized protein</fullName>
    </submittedName>
</protein>
<evidence type="ECO:0000313" key="1">
    <source>
        <dbReference type="EMBL" id="QEA07360.1"/>
    </source>
</evidence>
<organism evidence="1">
    <name type="scientific">uncultured organism</name>
    <dbReference type="NCBI Taxonomy" id="155900"/>
    <lineage>
        <taxon>unclassified sequences</taxon>
        <taxon>environmental samples</taxon>
    </lineage>
</organism>
<accession>A0A5B8RER6</accession>
<proteinExistence type="predicted"/>
<sequence length="244" mass="26565">MTRRDVTTAHQSRVPIFAATRRPRRVAAEEVTTPWGRAVVTGRIGQGHRDLLEAAMYVAARAGVDGEGRVRITLDPYRLRRTMGAGTRDVNYALILRLARDLRAAEVDLHVPARDIHIIGGIIDEIVTAGDPIARRAGTRGGDGETWRITYSRAWSVLLATDLPIAYSALSAVIAMRHGATQAVARWALSHRHVRGEYIADVLLHLAPGSSPARRRRQVAEVLADADALADAGVAIDADGRVWV</sequence>
<reference evidence="1" key="1">
    <citation type="submission" date="2019-06" db="EMBL/GenBank/DDBJ databases">
        <authorList>
            <person name="Murdoch R.W."/>
            <person name="Fathepure B."/>
        </authorList>
    </citation>
    <scope>NUCLEOTIDE SEQUENCE</scope>
</reference>
<name>A0A5B8RER6_9ZZZZ</name>
<gene>
    <name evidence="1" type="ORF">KBTEX_03710</name>
</gene>
<dbReference type="EMBL" id="MN079234">
    <property type="protein sequence ID" value="QEA07360.1"/>
    <property type="molecule type" value="Genomic_DNA"/>
</dbReference>